<reference evidence="5" key="1">
    <citation type="submission" date="2018-01" db="EMBL/GenBank/DDBJ databases">
        <authorList>
            <person name="Regsiter A."/>
            <person name="William W."/>
        </authorList>
    </citation>
    <scope>NUCLEOTIDE SEQUENCE</scope>
    <source>
        <strain evidence="5">TRIP AH-1</strain>
    </source>
</reference>
<evidence type="ECO:0000313" key="5">
    <source>
        <dbReference type="EMBL" id="SPD76412.1"/>
    </source>
</evidence>
<keyword evidence="3 5" id="KW-0067">ATP-binding</keyword>
<protein>
    <submittedName>
        <fullName evidence="5">ABC transporter, ATP-binding protein</fullName>
    </submittedName>
</protein>
<dbReference type="PANTHER" id="PTHR43023">
    <property type="entry name" value="PROTEIN TRIGALACTOSYLDIACYLGLYCEROL 3, CHLOROPLASTIC"/>
    <property type="match status" value="1"/>
</dbReference>
<evidence type="ECO:0000256" key="3">
    <source>
        <dbReference type="ARBA" id="ARBA00022840"/>
    </source>
</evidence>
<evidence type="ECO:0000256" key="1">
    <source>
        <dbReference type="ARBA" id="ARBA00022448"/>
    </source>
</evidence>
<dbReference type="PROSITE" id="PS50893">
    <property type="entry name" value="ABC_TRANSPORTER_2"/>
    <property type="match status" value="1"/>
</dbReference>
<evidence type="ECO:0000256" key="2">
    <source>
        <dbReference type="ARBA" id="ARBA00022741"/>
    </source>
</evidence>
<dbReference type="Gene3D" id="3.40.50.300">
    <property type="entry name" value="P-loop containing nucleotide triphosphate hydrolases"/>
    <property type="match status" value="1"/>
</dbReference>
<dbReference type="Pfam" id="PF00005">
    <property type="entry name" value="ABC_tran"/>
    <property type="match status" value="1"/>
</dbReference>
<dbReference type="InterPro" id="IPR027417">
    <property type="entry name" value="P-loop_NTPase"/>
</dbReference>
<dbReference type="AlphaFoldDB" id="A0A445N3X2"/>
<name>A0A445N3X2_9BACT</name>
<dbReference type="PANTHER" id="PTHR43023:SF6">
    <property type="entry name" value="INTERMEMBRANE PHOSPHOLIPID TRANSPORT SYSTEM ATP-BINDING PROTEIN MLAF"/>
    <property type="match status" value="1"/>
</dbReference>
<keyword evidence="1" id="KW-0813">Transport</keyword>
<proteinExistence type="predicted"/>
<gene>
    <name evidence="5" type="ORF">PITCH_A920040</name>
</gene>
<evidence type="ECO:0000259" key="4">
    <source>
        <dbReference type="PROSITE" id="PS50893"/>
    </source>
</evidence>
<keyword evidence="2" id="KW-0547">Nucleotide-binding</keyword>
<dbReference type="InterPro" id="IPR003439">
    <property type="entry name" value="ABC_transporter-like_ATP-bd"/>
</dbReference>
<feature type="domain" description="ABC transporter" evidence="4">
    <location>
        <begin position="2"/>
        <end position="238"/>
    </location>
</feature>
<dbReference type="InterPro" id="IPR003593">
    <property type="entry name" value="AAA+_ATPase"/>
</dbReference>
<dbReference type="InterPro" id="IPR017871">
    <property type="entry name" value="ABC_transporter-like_CS"/>
</dbReference>
<dbReference type="PROSITE" id="PS00211">
    <property type="entry name" value="ABC_TRANSPORTER_1"/>
    <property type="match status" value="1"/>
</dbReference>
<dbReference type="EMBL" id="OJIN01000239">
    <property type="protein sequence ID" value="SPD76412.1"/>
    <property type="molecule type" value="Genomic_DNA"/>
</dbReference>
<dbReference type="GO" id="GO:0005524">
    <property type="term" value="F:ATP binding"/>
    <property type="evidence" value="ECO:0007669"/>
    <property type="project" value="UniProtKB-KW"/>
</dbReference>
<accession>A0A445N3X2</accession>
<organism evidence="5">
    <name type="scientific">uncultured Desulfobacterium sp</name>
    <dbReference type="NCBI Taxonomy" id="201089"/>
    <lineage>
        <taxon>Bacteria</taxon>
        <taxon>Pseudomonadati</taxon>
        <taxon>Thermodesulfobacteriota</taxon>
        <taxon>Desulfobacteria</taxon>
        <taxon>Desulfobacterales</taxon>
        <taxon>Desulfobacteriaceae</taxon>
        <taxon>Desulfobacterium</taxon>
        <taxon>environmental samples</taxon>
    </lineage>
</organism>
<sequence>MIRVQEIYKSFGKAQVLKGVSFEVPQGDILALIGRSGYGKSVILKHVAGLLKPDKGHVFINGSDLCNLRGRNLLKLIERFGFLFQNGALFDSMTIFDNVAFPLREKTRMTERQIRERVLTELEQVGLIGSEGKFPSQISGGMIKRASLARALIEEPDIMLFDEPTTGLDPITGKSILALIDSCHRRIGFTGIIVTHEIPRVFSVVDQVALLHEGVVLFHGSPSEIMTSDDPIIRPFVQAATDGAVK</sequence>
<dbReference type="SUPFAM" id="SSF52540">
    <property type="entry name" value="P-loop containing nucleoside triphosphate hydrolases"/>
    <property type="match status" value="1"/>
</dbReference>
<dbReference type="GO" id="GO:0016887">
    <property type="term" value="F:ATP hydrolysis activity"/>
    <property type="evidence" value="ECO:0007669"/>
    <property type="project" value="InterPro"/>
</dbReference>
<dbReference type="SMART" id="SM00382">
    <property type="entry name" value="AAA"/>
    <property type="match status" value="1"/>
</dbReference>